<comment type="caution">
    <text evidence="2">The sequence shown here is derived from an EMBL/GenBank/DDBJ whole genome shotgun (WGS) entry which is preliminary data.</text>
</comment>
<evidence type="ECO:0000313" key="3">
    <source>
        <dbReference type="Proteomes" id="UP001187192"/>
    </source>
</evidence>
<reference evidence="2" key="1">
    <citation type="submission" date="2023-07" db="EMBL/GenBank/DDBJ databases">
        <title>draft genome sequence of fig (Ficus carica).</title>
        <authorList>
            <person name="Takahashi T."/>
            <person name="Nishimura K."/>
        </authorList>
    </citation>
    <scope>NUCLEOTIDE SEQUENCE</scope>
</reference>
<dbReference type="AlphaFoldDB" id="A0AA88JC47"/>
<organism evidence="2 3">
    <name type="scientific">Ficus carica</name>
    <name type="common">Common fig</name>
    <dbReference type="NCBI Taxonomy" id="3494"/>
    <lineage>
        <taxon>Eukaryota</taxon>
        <taxon>Viridiplantae</taxon>
        <taxon>Streptophyta</taxon>
        <taxon>Embryophyta</taxon>
        <taxon>Tracheophyta</taxon>
        <taxon>Spermatophyta</taxon>
        <taxon>Magnoliopsida</taxon>
        <taxon>eudicotyledons</taxon>
        <taxon>Gunneridae</taxon>
        <taxon>Pentapetalae</taxon>
        <taxon>rosids</taxon>
        <taxon>fabids</taxon>
        <taxon>Rosales</taxon>
        <taxon>Moraceae</taxon>
        <taxon>Ficeae</taxon>
        <taxon>Ficus</taxon>
    </lineage>
</organism>
<dbReference type="EMBL" id="BTGU01000358">
    <property type="protein sequence ID" value="GMN66740.1"/>
    <property type="molecule type" value="Genomic_DNA"/>
</dbReference>
<evidence type="ECO:0000313" key="1">
    <source>
        <dbReference type="EMBL" id="GMN66740.1"/>
    </source>
</evidence>
<name>A0AA88JC47_FICCA</name>
<accession>A0AA88JC47</accession>
<sequence length="217" mass="23973">MPHTVVGFTMEGFLRLPLSKTTSFEGKGLATGRVAAEIEGDPQGLRTISEPTRHGLGFSKIREITGHGENRHLCDCMLRLRSIHTAEGGNPDLHREDRPSLHSPNPREIQISIASCSSPLSVLDEGEEKISSVGVRSTGRPSSPFHPEPSRLFCREPSRPILLGGSGNFYFQFFLSFFSTGDGSHELHLWRRVREGEAGGEVINGEGGCFFFFLKFF</sequence>
<protein>
    <submittedName>
        <fullName evidence="2">Uncharacterized protein</fullName>
    </submittedName>
</protein>
<proteinExistence type="predicted"/>
<dbReference type="EMBL" id="BTGU01000360">
    <property type="protein sequence ID" value="GMN66756.1"/>
    <property type="molecule type" value="Genomic_DNA"/>
</dbReference>
<keyword evidence="3" id="KW-1185">Reference proteome</keyword>
<gene>
    <name evidence="1" type="ORF">TIFTF001_035803</name>
    <name evidence="2" type="ORF">TIFTF001_035819</name>
</gene>
<evidence type="ECO:0000313" key="2">
    <source>
        <dbReference type="EMBL" id="GMN66756.1"/>
    </source>
</evidence>
<dbReference type="Proteomes" id="UP001187192">
    <property type="component" value="Unassembled WGS sequence"/>
</dbReference>